<sequence>MKKAHLLFIIFVFTATFLTSYHSYAATVPEPVGDIYVQDFANIITTEQKNELIKLGEYLEKETEVGIVVLTVESLENISVEEYAKEAVNAYELDSGIENIGVLILFALNERKIYIEVGSDLQDTLREDNIGKIIETHALPYLEDGELSQAISNTYKKLFNEVASEYGVDKQVKTESFEYGYGEEKSRLFLIIYIFIILGIIYLDYRFLKSAIVITILKIVAVIIRAIWRLTRKIRSKI</sequence>
<feature type="transmembrane region" description="Helical" evidence="1">
    <location>
        <begin position="210"/>
        <end position="228"/>
    </location>
</feature>
<evidence type="ECO:0000313" key="4">
    <source>
        <dbReference type="EMBL" id="MDQ0341949.1"/>
    </source>
</evidence>
<dbReference type="InterPro" id="IPR007621">
    <property type="entry name" value="TPM_dom"/>
</dbReference>
<gene>
    <name evidence="4" type="ORF">J2S14_000742</name>
</gene>
<comment type="caution">
    <text evidence="4">The sequence shown here is derived from an EMBL/GenBank/DDBJ whole genome shotgun (WGS) entry which is preliminary data.</text>
</comment>
<protein>
    <recommendedName>
        <fullName evidence="3">TPM domain-containing protein</fullName>
    </recommendedName>
</protein>
<evidence type="ECO:0000256" key="2">
    <source>
        <dbReference type="SAM" id="SignalP"/>
    </source>
</evidence>
<evidence type="ECO:0000256" key="1">
    <source>
        <dbReference type="SAM" id="Phobius"/>
    </source>
</evidence>
<keyword evidence="1" id="KW-0472">Membrane</keyword>
<feature type="domain" description="TPM" evidence="3">
    <location>
        <begin position="37"/>
        <end position="159"/>
    </location>
</feature>
<keyword evidence="1" id="KW-1133">Transmembrane helix</keyword>
<accession>A0ABU0D0M8</accession>
<reference evidence="4 5" key="1">
    <citation type="submission" date="2023-07" db="EMBL/GenBank/DDBJ databases">
        <title>Genomic Encyclopedia of Type Strains, Phase IV (KMG-IV): sequencing the most valuable type-strain genomes for metagenomic binning, comparative biology and taxonomic classification.</title>
        <authorList>
            <person name="Goeker M."/>
        </authorList>
    </citation>
    <scope>NUCLEOTIDE SEQUENCE [LARGE SCALE GENOMIC DNA]</scope>
    <source>
        <strain evidence="4 5">DSM 27848</strain>
    </source>
</reference>
<feature type="chain" id="PRO_5046391783" description="TPM domain-containing protein" evidence="2">
    <location>
        <begin position="26"/>
        <end position="238"/>
    </location>
</feature>
<organism evidence="4 5">
    <name type="scientific">Lederbergia wuyishanensis</name>
    <dbReference type="NCBI Taxonomy" id="1347903"/>
    <lineage>
        <taxon>Bacteria</taxon>
        <taxon>Bacillati</taxon>
        <taxon>Bacillota</taxon>
        <taxon>Bacilli</taxon>
        <taxon>Bacillales</taxon>
        <taxon>Bacillaceae</taxon>
        <taxon>Lederbergia</taxon>
    </lineage>
</organism>
<feature type="signal peptide" evidence="2">
    <location>
        <begin position="1"/>
        <end position="25"/>
    </location>
</feature>
<proteinExistence type="predicted"/>
<dbReference type="PANTHER" id="PTHR30373:SF2">
    <property type="entry name" value="UPF0603 PROTEIN YGCG"/>
    <property type="match status" value="1"/>
</dbReference>
<dbReference type="EMBL" id="JAUSUO010000001">
    <property type="protein sequence ID" value="MDQ0341949.1"/>
    <property type="molecule type" value="Genomic_DNA"/>
</dbReference>
<evidence type="ECO:0000313" key="5">
    <source>
        <dbReference type="Proteomes" id="UP001232343"/>
    </source>
</evidence>
<dbReference type="PANTHER" id="PTHR30373">
    <property type="entry name" value="UPF0603 PROTEIN YGCG"/>
    <property type="match status" value="1"/>
</dbReference>
<dbReference type="Gene3D" id="3.10.310.50">
    <property type="match status" value="1"/>
</dbReference>
<keyword evidence="2" id="KW-0732">Signal</keyword>
<dbReference type="RefSeq" id="WP_244680155.1">
    <property type="nucleotide sequence ID" value="NZ_JALIRM010000001.1"/>
</dbReference>
<dbReference type="Pfam" id="PF04536">
    <property type="entry name" value="TPM_phosphatase"/>
    <property type="match status" value="1"/>
</dbReference>
<name>A0ABU0D0M8_9BACI</name>
<feature type="transmembrane region" description="Helical" evidence="1">
    <location>
        <begin position="186"/>
        <end position="203"/>
    </location>
</feature>
<dbReference type="Proteomes" id="UP001232343">
    <property type="component" value="Unassembled WGS sequence"/>
</dbReference>
<evidence type="ECO:0000259" key="3">
    <source>
        <dbReference type="Pfam" id="PF04536"/>
    </source>
</evidence>
<keyword evidence="5" id="KW-1185">Reference proteome</keyword>
<keyword evidence="1" id="KW-0812">Transmembrane</keyword>